<sequence>MYRRLNGLLHPGYPPSIDEEQAMSQYRTFTAADAVEYARQFGGVDNPAALSSAEEIGDGNLNLVFKIYDDQGNSRVVVKQALPYVRCVGESWPLTLDRARLEAQTLVEHYKYCPQHTVKITHYDAELAVMVMEDLSTHRIWRGELVKGAYYPEAAQQLGDYLAQTLFHTSDFILHPHQKKAEVARFINPEMCEITEDLFFNDPYTDHERNSYPEALEPLVASLRNDDALRIAVGGLKHRFFAHAEALLHGDIHSGSIFVADGSLKAIDAEFGYFGPIGFDVGTAIGNLLINYCGLPGLLPPREAADAREQRLSDVHTIWTTFAAGFLALAAEKTRDEALAYPGYAEAFLRKVWADTIGYCGTELIRRTVGMSHVADMKLIADPAMRTDCIRNAINLGRTLILAADHVEDADALIARIRQAG</sequence>
<evidence type="ECO:0000259" key="8">
    <source>
        <dbReference type="Pfam" id="PF01636"/>
    </source>
</evidence>
<keyword evidence="6" id="KW-0418">Kinase</keyword>
<keyword evidence="4" id="KW-0808">Transferase</keyword>
<dbReference type="NCBIfam" id="TIGR01767">
    <property type="entry name" value="MTRK"/>
    <property type="match status" value="1"/>
</dbReference>
<dbReference type="GO" id="GO:0005524">
    <property type="term" value="F:ATP binding"/>
    <property type="evidence" value="ECO:0007669"/>
    <property type="project" value="UniProtKB-KW"/>
</dbReference>
<comment type="subunit">
    <text evidence="2">Homodimer.</text>
</comment>
<dbReference type="EC" id="2.7.1.100" evidence="3"/>
<dbReference type="PANTHER" id="PTHR34273:SF2">
    <property type="entry name" value="METHYLTHIORIBOSE KINASE"/>
    <property type="match status" value="1"/>
</dbReference>
<evidence type="ECO:0000256" key="1">
    <source>
        <dbReference type="ARBA" id="ARBA00010165"/>
    </source>
</evidence>
<comment type="similarity">
    <text evidence="1">Belongs to the methylthioribose kinase family.</text>
</comment>
<dbReference type="Pfam" id="PF01636">
    <property type="entry name" value="APH"/>
    <property type="match status" value="1"/>
</dbReference>
<gene>
    <name evidence="9" type="ORF">TCMB3V08_LOCUS164</name>
</gene>
<dbReference type="SUPFAM" id="SSF56112">
    <property type="entry name" value="Protein kinase-like (PK-like)"/>
    <property type="match status" value="1"/>
</dbReference>
<evidence type="ECO:0000256" key="7">
    <source>
        <dbReference type="ARBA" id="ARBA00022840"/>
    </source>
</evidence>
<evidence type="ECO:0000313" key="9">
    <source>
        <dbReference type="EMBL" id="CAD7567362.1"/>
    </source>
</evidence>
<name>A0A7R9P2M3_TIMCA</name>
<dbReference type="EMBL" id="OE179079">
    <property type="protein sequence ID" value="CAD7567362.1"/>
    <property type="molecule type" value="Genomic_DNA"/>
</dbReference>
<dbReference type="GO" id="GO:0046522">
    <property type="term" value="F:S-methyl-5-thioribose kinase activity"/>
    <property type="evidence" value="ECO:0007669"/>
    <property type="project" value="UniProtKB-EC"/>
</dbReference>
<evidence type="ECO:0000256" key="3">
    <source>
        <dbReference type="ARBA" id="ARBA00012128"/>
    </source>
</evidence>
<dbReference type="InterPro" id="IPR009212">
    <property type="entry name" value="Methylthioribose_kinase"/>
</dbReference>
<evidence type="ECO:0000256" key="6">
    <source>
        <dbReference type="ARBA" id="ARBA00022777"/>
    </source>
</evidence>
<dbReference type="InterPro" id="IPR002575">
    <property type="entry name" value="Aminoglycoside_PTrfase"/>
</dbReference>
<dbReference type="PIRSF" id="PIRSF031134">
    <property type="entry name" value="MTRK"/>
    <property type="match status" value="1"/>
</dbReference>
<keyword evidence="7" id="KW-0067">ATP-binding</keyword>
<feature type="domain" description="Aminoglycoside phosphotransferase" evidence="8">
    <location>
        <begin position="53"/>
        <end position="285"/>
    </location>
</feature>
<evidence type="ECO:0000256" key="5">
    <source>
        <dbReference type="ARBA" id="ARBA00022741"/>
    </source>
</evidence>
<dbReference type="HAMAP" id="MF_01683">
    <property type="entry name" value="Salvage_MtnK"/>
    <property type="match status" value="1"/>
</dbReference>
<organism evidence="9">
    <name type="scientific">Timema californicum</name>
    <name type="common">California timema</name>
    <name type="synonym">Walking stick</name>
    <dbReference type="NCBI Taxonomy" id="61474"/>
    <lineage>
        <taxon>Eukaryota</taxon>
        <taxon>Metazoa</taxon>
        <taxon>Ecdysozoa</taxon>
        <taxon>Arthropoda</taxon>
        <taxon>Hexapoda</taxon>
        <taxon>Insecta</taxon>
        <taxon>Pterygota</taxon>
        <taxon>Neoptera</taxon>
        <taxon>Polyneoptera</taxon>
        <taxon>Phasmatodea</taxon>
        <taxon>Timematodea</taxon>
        <taxon>Timematoidea</taxon>
        <taxon>Timematidae</taxon>
        <taxon>Timema</taxon>
    </lineage>
</organism>
<dbReference type="GO" id="GO:0009086">
    <property type="term" value="P:methionine biosynthetic process"/>
    <property type="evidence" value="ECO:0007669"/>
    <property type="project" value="InterPro"/>
</dbReference>
<reference evidence="9" key="1">
    <citation type="submission" date="2020-11" db="EMBL/GenBank/DDBJ databases">
        <authorList>
            <person name="Tran Van P."/>
        </authorList>
    </citation>
    <scope>NUCLEOTIDE SEQUENCE</scope>
</reference>
<keyword evidence="5" id="KW-0547">Nucleotide-binding</keyword>
<protein>
    <recommendedName>
        <fullName evidence="3">S-methyl-5-thioribose kinase</fullName>
        <ecNumber evidence="3">2.7.1.100</ecNumber>
    </recommendedName>
</protein>
<dbReference type="PANTHER" id="PTHR34273">
    <property type="entry name" value="METHYLTHIORIBOSE KINASE"/>
    <property type="match status" value="1"/>
</dbReference>
<accession>A0A7R9P2M3</accession>
<dbReference type="Gene3D" id="3.90.1200.10">
    <property type="match status" value="1"/>
</dbReference>
<dbReference type="InterPro" id="IPR011009">
    <property type="entry name" value="Kinase-like_dom_sf"/>
</dbReference>
<dbReference type="AlphaFoldDB" id="A0A7R9P2M3"/>
<evidence type="ECO:0000256" key="4">
    <source>
        <dbReference type="ARBA" id="ARBA00022679"/>
    </source>
</evidence>
<evidence type="ECO:0000256" key="2">
    <source>
        <dbReference type="ARBA" id="ARBA00011738"/>
    </source>
</evidence>
<proteinExistence type="inferred from homology"/>
<dbReference type="Gene3D" id="3.30.200.20">
    <property type="entry name" value="Phosphorylase Kinase, domain 1"/>
    <property type="match status" value="1"/>
</dbReference>